<sequence>MASSLNPIKFPGYSTSFKEALIKSDRSLSASILATDFLTKRSQLFSDHKALTSSSWNAKTPRHAHASVCVSKSMRWWEKTPKPNMIEINSAQELVDTLSNSGDRLVIVEFYSPGCGGCKALHPKICQLAESNPTAIFLQVNYEKLKPMCYSLHIHVLPFFRFYKGSQGKLCSFSCTIATIKKFKDALSKHKTDGCECDVGPSKGLEESELLALSSIGQISYNLPVKSNGDDSLLEVEEIYPSINELLLA</sequence>
<comment type="caution">
    <text evidence="1">The sequence shown here is derived from an EMBL/GenBank/DDBJ whole genome shotgun (WGS) entry which is preliminary data.</text>
</comment>
<dbReference type="EMBL" id="CM042017">
    <property type="protein sequence ID" value="KAI3688779.1"/>
    <property type="molecule type" value="Genomic_DNA"/>
</dbReference>
<reference evidence="1 2" key="2">
    <citation type="journal article" date="2022" name="Mol. Ecol. Resour.">
        <title>The genomes of chicory, endive, great burdock and yacon provide insights into Asteraceae paleo-polyploidization history and plant inulin production.</title>
        <authorList>
            <person name="Fan W."/>
            <person name="Wang S."/>
            <person name="Wang H."/>
            <person name="Wang A."/>
            <person name="Jiang F."/>
            <person name="Liu H."/>
            <person name="Zhao H."/>
            <person name="Xu D."/>
            <person name="Zhang Y."/>
        </authorList>
    </citation>
    <scope>NUCLEOTIDE SEQUENCE [LARGE SCALE GENOMIC DNA]</scope>
    <source>
        <strain evidence="2">cv. Punajuju</strain>
        <tissue evidence="1">Leaves</tissue>
    </source>
</reference>
<protein>
    <submittedName>
        <fullName evidence="1">Uncharacterized protein</fullName>
    </submittedName>
</protein>
<evidence type="ECO:0000313" key="2">
    <source>
        <dbReference type="Proteomes" id="UP001055811"/>
    </source>
</evidence>
<dbReference type="Proteomes" id="UP001055811">
    <property type="component" value="Linkage Group LG09"/>
</dbReference>
<accession>A0ACB8YUZ5</accession>
<name>A0ACB8YUZ5_CICIN</name>
<evidence type="ECO:0000313" key="1">
    <source>
        <dbReference type="EMBL" id="KAI3688779.1"/>
    </source>
</evidence>
<keyword evidence="2" id="KW-1185">Reference proteome</keyword>
<gene>
    <name evidence="1" type="ORF">L2E82_46601</name>
</gene>
<reference evidence="2" key="1">
    <citation type="journal article" date="2022" name="Mol. Ecol. Resour.">
        <title>The genomes of chicory, endive, great burdock and yacon provide insights into Asteraceae palaeo-polyploidization history and plant inulin production.</title>
        <authorList>
            <person name="Fan W."/>
            <person name="Wang S."/>
            <person name="Wang H."/>
            <person name="Wang A."/>
            <person name="Jiang F."/>
            <person name="Liu H."/>
            <person name="Zhao H."/>
            <person name="Xu D."/>
            <person name="Zhang Y."/>
        </authorList>
    </citation>
    <scope>NUCLEOTIDE SEQUENCE [LARGE SCALE GENOMIC DNA]</scope>
    <source>
        <strain evidence="2">cv. Punajuju</strain>
    </source>
</reference>
<proteinExistence type="predicted"/>
<organism evidence="1 2">
    <name type="scientific">Cichorium intybus</name>
    <name type="common">Chicory</name>
    <dbReference type="NCBI Taxonomy" id="13427"/>
    <lineage>
        <taxon>Eukaryota</taxon>
        <taxon>Viridiplantae</taxon>
        <taxon>Streptophyta</taxon>
        <taxon>Embryophyta</taxon>
        <taxon>Tracheophyta</taxon>
        <taxon>Spermatophyta</taxon>
        <taxon>Magnoliopsida</taxon>
        <taxon>eudicotyledons</taxon>
        <taxon>Gunneridae</taxon>
        <taxon>Pentapetalae</taxon>
        <taxon>asterids</taxon>
        <taxon>campanulids</taxon>
        <taxon>Asterales</taxon>
        <taxon>Asteraceae</taxon>
        <taxon>Cichorioideae</taxon>
        <taxon>Cichorieae</taxon>
        <taxon>Cichoriinae</taxon>
        <taxon>Cichorium</taxon>
    </lineage>
</organism>